<dbReference type="SUPFAM" id="SSF48317">
    <property type="entry name" value="Acid phosphatase/Vanadium-dependent haloperoxidase"/>
    <property type="match status" value="1"/>
</dbReference>
<dbReference type="Gene3D" id="1.20.144.10">
    <property type="entry name" value="Phosphatidic acid phosphatase type 2/haloperoxidase"/>
    <property type="match status" value="1"/>
</dbReference>
<dbReference type="InterPro" id="IPR000326">
    <property type="entry name" value="PAP2/HPO"/>
</dbReference>
<dbReference type="RefSeq" id="WP_091939315.1">
    <property type="nucleotide sequence ID" value="NZ_FNCY01000018.1"/>
</dbReference>
<dbReference type="SMART" id="SM00014">
    <property type="entry name" value="acidPPc"/>
    <property type="match status" value="1"/>
</dbReference>
<keyword evidence="3" id="KW-1185">Reference proteome</keyword>
<accession>A0A1G8KD86</accession>
<dbReference type="EMBL" id="FNCY01000018">
    <property type="protein sequence ID" value="SDI41384.1"/>
    <property type="molecule type" value="Genomic_DNA"/>
</dbReference>
<feature type="domain" description="Phosphatidic acid phosphatase type 2/haloperoxidase" evidence="1">
    <location>
        <begin position="69"/>
        <end position="169"/>
    </location>
</feature>
<protein>
    <submittedName>
        <fullName evidence="2">PAP2 superfamily protein</fullName>
    </submittedName>
</protein>
<gene>
    <name evidence="2" type="ORF">SAMN05660652_03390</name>
</gene>
<dbReference type="CDD" id="cd03394">
    <property type="entry name" value="PAP2_like_5"/>
    <property type="match status" value="1"/>
</dbReference>
<reference evidence="2 3" key="1">
    <citation type="submission" date="2016-10" db="EMBL/GenBank/DDBJ databases">
        <authorList>
            <person name="de Groot N.N."/>
        </authorList>
    </citation>
    <scope>NUCLEOTIDE SEQUENCE [LARGE SCALE GENOMIC DNA]</scope>
    <source>
        <strain evidence="2 3">DSM 5885</strain>
    </source>
</reference>
<name>A0A1G8KD86_9RHOO</name>
<evidence type="ECO:0000313" key="2">
    <source>
        <dbReference type="EMBL" id="SDI41384.1"/>
    </source>
</evidence>
<dbReference type="Pfam" id="PF01569">
    <property type="entry name" value="PAP2"/>
    <property type="match status" value="1"/>
</dbReference>
<dbReference type="STRING" id="83767.SAMN05660652_03390"/>
<dbReference type="InterPro" id="IPR036938">
    <property type="entry name" value="PAP2/HPO_sf"/>
</dbReference>
<dbReference type="Proteomes" id="UP000198607">
    <property type="component" value="Unassembled WGS sequence"/>
</dbReference>
<dbReference type="OrthoDB" id="9773582at2"/>
<dbReference type="AlphaFoldDB" id="A0A1G8KD86"/>
<sequence>MHQRPSVIPFLSDFYMFLRFSCVALVLVGLSTLPGVSVADGGLKTAGSVLSVGLPVVAAGISVAQDDASGFFQLMKSEAATILASQALKHTVHETRPNGSDNKSFPSEHAAVAFSAAQFMQMKGGWEFGVPAYIAATAVGYSRVHSNEHRWKDVVAGAALGIGTSYYFTDTNEKTKFSVLFGQKSAYAQVSSTW</sequence>
<proteinExistence type="predicted"/>
<organism evidence="2 3">
    <name type="scientific">Propionivibrio dicarboxylicus</name>
    <dbReference type="NCBI Taxonomy" id="83767"/>
    <lineage>
        <taxon>Bacteria</taxon>
        <taxon>Pseudomonadati</taxon>
        <taxon>Pseudomonadota</taxon>
        <taxon>Betaproteobacteria</taxon>
        <taxon>Rhodocyclales</taxon>
        <taxon>Rhodocyclaceae</taxon>
        <taxon>Propionivibrio</taxon>
    </lineage>
</organism>
<evidence type="ECO:0000313" key="3">
    <source>
        <dbReference type="Proteomes" id="UP000198607"/>
    </source>
</evidence>
<evidence type="ECO:0000259" key="1">
    <source>
        <dbReference type="SMART" id="SM00014"/>
    </source>
</evidence>